<dbReference type="GO" id="GO:0004540">
    <property type="term" value="F:RNA nuclease activity"/>
    <property type="evidence" value="ECO:0007669"/>
    <property type="project" value="InterPro"/>
</dbReference>
<dbReference type="AlphaFoldDB" id="A0A7C3SM18"/>
<dbReference type="InterPro" id="IPR029060">
    <property type="entry name" value="PIN-like_dom_sf"/>
</dbReference>
<evidence type="ECO:0000256" key="6">
    <source>
        <dbReference type="ARBA" id="ARBA00022842"/>
    </source>
</evidence>
<dbReference type="PANTHER" id="PTHR33653">
    <property type="entry name" value="RIBONUCLEASE VAPC2"/>
    <property type="match status" value="1"/>
</dbReference>
<dbReference type="GO" id="GO:0016787">
    <property type="term" value="F:hydrolase activity"/>
    <property type="evidence" value="ECO:0007669"/>
    <property type="project" value="UniProtKB-KW"/>
</dbReference>
<dbReference type="GO" id="GO:0090729">
    <property type="term" value="F:toxin activity"/>
    <property type="evidence" value="ECO:0007669"/>
    <property type="project" value="UniProtKB-KW"/>
</dbReference>
<keyword evidence="5 8" id="KW-0378">Hydrolase</keyword>
<feature type="domain" description="PIN" evidence="10">
    <location>
        <begin position="30"/>
        <end position="150"/>
    </location>
</feature>
<feature type="binding site" evidence="8">
    <location>
        <position position="124"/>
    </location>
    <ligand>
        <name>Mg(2+)</name>
        <dbReference type="ChEBI" id="CHEBI:18420"/>
    </ligand>
</feature>
<dbReference type="InterPro" id="IPR022907">
    <property type="entry name" value="VapC_family"/>
</dbReference>
<feature type="compositionally biased region" description="Basic and acidic residues" evidence="9">
    <location>
        <begin position="1"/>
        <end position="10"/>
    </location>
</feature>
<evidence type="ECO:0000256" key="9">
    <source>
        <dbReference type="SAM" id="MobiDB-lite"/>
    </source>
</evidence>
<evidence type="ECO:0000256" key="5">
    <source>
        <dbReference type="ARBA" id="ARBA00022801"/>
    </source>
</evidence>
<gene>
    <name evidence="8" type="primary">vapC</name>
    <name evidence="11" type="ORF">ENV88_07230</name>
</gene>
<dbReference type="Pfam" id="PF01850">
    <property type="entry name" value="PIN"/>
    <property type="match status" value="1"/>
</dbReference>
<sequence length="176" mass="19087">MERRAGGEDRGDPEENQGGVGVVEGAAGTVVLDTDVLIDYLRGVRDAIAFVEGLRREGVELATTAINIFELAWGACKIGEAKLRDIYKLSRALRVLSLSEREALKAGEEMGYLESLGVPVDLRDVLVGVAARENGASVATGNVRHFRRIRGLAVIEYRRRQGALSARSSRQGVRLP</sequence>
<comment type="function">
    <text evidence="8">Toxic component of a toxin-antitoxin (TA) system. An RNase.</text>
</comment>
<dbReference type="Gene3D" id="3.40.50.1010">
    <property type="entry name" value="5'-nuclease"/>
    <property type="match status" value="1"/>
</dbReference>
<evidence type="ECO:0000256" key="8">
    <source>
        <dbReference type="HAMAP-Rule" id="MF_00265"/>
    </source>
</evidence>
<evidence type="ECO:0000256" key="3">
    <source>
        <dbReference type="ARBA" id="ARBA00022722"/>
    </source>
</evidence>
<dbReference type="EMBL" id="DTIB01000124">
    <property type="protein sequence ID" value="HGB25792.1"/>
    <property type="molecule type" value="Genomic_DNA"/>
</dbReference>
<evidence type="ECO:0000313" key="11">
    <source>
        <dbReference type="EMBL" id="HGB25792.1"/>
    </source>
</evidence>
<keyword evidence="4 8" id="KW-0479">Metal-binding</keyword>
<keyword evidence="8" id="KW-0800">Toxin</keyword>
<dbReference type="InterPro" id="IPR050556">
    <property type="entry name" value="Type_II_TA_system_RNase"/>
</dbReference>
<dbReference type="EC" id="3.1.-.-" evidence="8"/>
<dbReference type="InterPro" id="IPR002716">
    <property type="entry name" value="PIN_dom"/>
</dbReference>
<keyword evidence="2 8" id="KW-1277">Toxin-antitoxin system</keyword>
<evidence type="ECO:0000256" key="7">
    <source>
        <dbReference type="ARBA" id="ARBA00038093"/>
    </source>
</evidence>
<reference evidence="11" key="1">
    <citation type="journal article" date="2020" name="mSystems">
        <title>Genome- and Community-Level Interaction Insights into Carbon Utilization and Element Cycling Functions of Hydrothermarchaeota in Hydrothermal Sediment.</title>
        <authorList>
            <person name="Zhou Z."/>
            <person name="Liu Y."/>
            <person name="Xu W."/>
            <person name="Pan J."/>
            <person name="Luo Z.H."/>
            <person name="Li M."/>
        </authorList>
    </citation>
    <scope>NUCLEOTIDE SEQUENCE [LARGE SCALE GENOMIC DNA]</scope>
    <source>
        <strain evidence="11">SpSt-8</strain>
    </source>
</reference>
<feature type="region of interest" description="Disordered" evidence="9">
    <location>
        <begin position="1"/>
        <end position="20"/>
    </location>
</feature>
<proteinExistence type="inferred from homology"/>
<evidence type="ECO:0000256" key="4">
    <source>
        <dbReference type="ARBA" id="ARBA00022723"/>
    </source>
</evidence>
<dbReference type="HAMAP" id="MF_00265">
    <property type="entry name" value="VapC_Nob1"/>
    <property type="match status" value="1"/>
</dbReference>
<feature type="binding site" evidence="8">
    <location>
        <position position="33"/>
    </location>
    <ligand>
        <name>Mg(2+)</name>
        <dbReference type="ChEBI" id="CHEBI:18420"/>
    </ligand>
</feature>
<dbReference type="CDD" id="cd09881">
    <property type="entry name" value="PIN_VapC4-5_FitB-like"/>
    <property type="match status" value="1"/>
</dbReference>
<comment type="similarity">
    <text evidence="7 8">Belongs to the PINc/VapC protein family.</text>
</comment>
<accession>A0A7C3SM18</accession>
<dbReference type="GO" id="GO:0000287">
    <property type="term" value="F:magnesium ion binding"/>
    <property type="evidence" value="ECO:0007669"/>
    <property type="project" value="UniProtKB-UniRule"/>
</dbReference>
<evidence type="ECO:0000259" key="10">
    <source>
        <dbReference type="Pfam" id="PF01850"/>
    </source>
</evidence>
<comment type="cofactor">
    <cofactor evidence="1 8">
        <name>Mg(2+)</name>
        <dbReference type="ChEBI" id="CHEBI:18420"/>
    </cofactor>
</comment>
<keyword evidence="6 8" id="KW-0460">Magnesium</keyword>
<name>A0A7C3SM18_THEPE</name>
<keyword evidence="3 8" id="KW-0540">Nuclease</keyword>
<evidence type="ECO:0000256" key="1">
    <source>
        <dbReference type="ARBA" id="ARBA00001946"/>
    </source>
</evidence>
<protein>
    <recommendedName>
        <fullName evidence="8">Ribonuclease VapC</fullName>
        <shortName evidence="8">RNase VapC</shortName>
        <ecNumber evidence="8">3.1.-.-</ecNumber>
    </recommendedName>
    <alternativeName>
        <fullName evidence="8">Putative toxin VapC</fullName>
    </alternativeName>
</protein>
<comment type="caution">
    <text evidence="11">The sequence shown here is derived from an EMBL/GenBank/DDBJ whole genome shotgun (WGS) entry which is preliminary data.</text>
</comment>
<dbReference type="PANTHER" id="PTHR33653:SF1">
    <property type="entry name" value="RIBONUCLEASE VAPC2"/>
    <property type="match status" value="1"/>
</dbReference>
<dbReference type="SUPFAM" id="SSF88723">
    <property type="entry name" value="PIN domain-like"/>
    <property type="match status" value="1"/>
</dbReference>
<organism evidence="11">
    <name type="scientific">Thermofilum pendens</name>
    <dbReference type="NCBI Taxonomy" id="2269"/>
    <lineage>
        <taxon>Archaea</taxon>
        <taxon>Thermoproteota</taxon>
        <taxon>Thermoprotei</taxon>
        <taxon>Thermofilales</taxon>
        <taxon>Thermofilaceae</taxon>
        <taxon>Thermofilum</taxon>
    </lineage>
</organism>
<evidence type="ECO:0000256" key="2">
    <source>
        <dbReference type="ARBA" id="ARBA00022649"/>
    </source>
</evidence>